<reference evidence="3" key="1">
    <citation type="submission" date="2020-07" db="EMBL/GenBank/DDBJ databases">
        <title>Huge and variable diversity of episymbiotic CPR bacteria and DPANN archaea in groundwater ecosystems.</title>
        <authorList>
            <person name="He C.Y."/>
            <person name="Keren R."/>
            <person name="Whittaker M."/>
            <person name="Farag I.F."/>
            <person name="Doudna J."/>
            <person name="Cate J.H.D."/>
            <person name="Banfield J.F."/>
        </authorList>
    </citation>
    <scope>NUCLEOTIDE SEQUENCE</scope>
    <source>
        <strain evidence="3">NC_groundwater_763_Ag_S-0.2um_68_21</strain>
    </source>
</reference>
<dbReference type="PANTHER" id="PTHR21240">
    <property type="entry name" value="2-AMINO-3-CARBOXYLMUCONATE-6-SEMIALDEHYDE DECARBOXYLASE"/>
    <property type="match status" value="1"/>
</dbReference>
<proteinExistence type="predicted"/>
<dbReference type="InterPro" id="IPR032465">
    <property type="entry name" value="ACMSD"/>
</dbReference>
<dbReference type="EMBL" id="JACPUR010000040">
    <property type="protein sequence ID" value="MBI3129305.1"/>
    <property type="molecule type" value="Genomic_DNA"/>
</dbReference>
<evidence type="ECO:0000313" key="3">
    <source>
        <dbReference type="EMBL" id="MBI3129305.1"/>
    </source>
</evidence>
<dbReference type="GO" id="GO:0005737">
    <property type="term" value="C:cytoplasm"/>
    <property type="evidence" value="ECO:0007669"/>
    <property type="project" value="TreeGrafter"/>
</dbReference>
<evidence type="ECO:0000259" key="2">
    <source>
        <dbReference type="Pfam" id="PF04909"/>
    </source>
</evidence>
<evidence type="ECO:0000256" key="1">
    <source>
        <dbReference type="ARBA" id="ARBA00023239"/>
    </source>
</evidence>
<gene>
    <name evidence="3" type="ORF">HYZ11_16980</name>
</gene>
<feature type="domain" description="Amidohydrolase-related" evidence="2">
    <location>
        <begin position="3"/>
        <end position="334"/>
    </location>
</feature>
<dbReference type="Proteomes" id="UP000782312">
    <property type="component" value="Unassembled WGS sequence"/>
</dbReference>
<accession>A0A932I3N6</accession>
<name>A0A932I3N6_UNCTE</name>
<keyword evidence="1" id="KW-0456">Lyase</keyword>
<dbReference type="PANTHER" id="PTHR21240:SF28">
    <property type="entry name" value="ISO-OROTATE DECARBOXYLASE (EUROFUNG)"/>
    <property type="match status" value="1"/>
</dbReference>
<dbReference type="AlphaFoldDB" id="A0A932I3N6"/>
<dbReference type="Gene3D" id="3.20.20.140">
    <property type="entry name" value="Metal-dependent hydrolases"/>
    <property type="match status" value="1"/>
</dbReference>
<sequence length="341" mass="38138">MIIDPHAHIAPQSFIEDARQGRFGGAISIQPGDKWEFLVTRSTVLGQERVHPNPLPKETWNVEMRLKDMKRMGVDKQILSVVPPMTYYAQDAGLNKDISSALNDALVALTKQHPDKFLCMAQVPLQDPPAAAAELRRAVKNGHIGVQIGSNVAGKNLDDKGLDVFWQAVVDLDVPVFIHPIEVMGVNDRLKDYYLRNFIGNPLDTTIAAACIIWGGVFDRFPKLKFLLSHCGGYTPWIRGRWQHGYGERQEPKVNGAKAPERYIKKFYYDTIIHNPECLQFAVKSLGLDRVMYGTDYPFDMGNLGKATGIPGLSKLPKKAQGQILSGNVMKLYKIKEGKKK</sequence>
<dbReference type="Pfam" id="PF04909">
    <property type="entry name" value="Amidohydro_2"/>
    <property type="match status" value="1"/>
</dbReference>
<dbReference type="GO" id="GO:0016831">
    <property type="term" value="F:carboxy-lyase activity"/>
    <property type="evidence" value="ECO:0007669"/>
    <property type="project" value="InterPro"/>
</dbReference>
<dbReference type="GO" id="GO:0016787">
    <property type="term" value="F:hydrolase activity"/>
    <property type="evidence" value="ECO:0007669"/>
    <property type="project" value="InterPro"/>
</dbReference>
<comment type="caution">
    <text evidence="3">The sequence shown here is derived from an EMBL/GenBank/DDBJ whole genome shotgun (WGS) entry which is preliminary data.</text>
</comment>
<protein>
    <submittedName>
        <fullName evidence="3">Amidohydrolase</fullName>
    </submittedName>
</protein>
<evidence type="ECO:0000313" key="4">
    <source>
        <dbReference type="Proteomes" id="UP000782312"/>
    </source>
</evidence>
<dbReference type="InterPro" id="IPR006680">
    <property type="entry name" value="Amidohydro-rel"/>
</dbReference>
<dbReference type="GO" id="GO:0019748">
    <property type="term" value="P:secondary metabolic process"/>
    <property type="evidence" value="ECO:0007669"/>
    <property type="project" value="TreeGrafter"/>
</dbReference>
<organism evidence="3 4">
    <name type="scientific">Tectimicrobiota bacterium</name>
    <dbReference type="NCBI Taxonomy" id="2528274"/>
    <lineage>
        <taxon>Bacteria</taxon>
        <taxon>Pseudomonadati</taxon>
        <taxon>Nitrospinota/Tectimicrobiota group</taxon>
        <taxon>Candidatus Tectimicrobiota</taxon>
    </lineage>
</organism>
<dbReference type="SUPFAM" id="SSF51556">
    <property type="entry name" value="Metallo-dependent hydrolases"/>
    <property type="match status" value="1"/>
</dbReference>
<dbReference type="InterPro" id="IPR032466">
    <property type="entry name" value="Metal_Hydrolase"/>
</dbReference>